<evidence type="ECO:0008006" key="4">
    <source>
        <dbReference type="Google" id="ProtNLM"/>
    </source>
</evidence>
<dbReference type="EMBL" id="QICN01000008">
    <property type="protein sequence ID" value="PXV66095.1"/>
    <property type="molecule type" value="Genomic_DNA"/>
</dbReference>
<comment type="caution">
    <text evidence="2">The sequence shown here is derived from an EMBL/GenBank/DDBJ whole genome shotgun (WGS) entry which is preliminary data.</text>
</comment>
<evidence type="ECO:0000313" key="2">
    <source>
        <dbReference type="EMBL" id="PXV66095.1"/>
    </source>
</evidence>
<organism evidence="2 3">
    <name type="scientific">Sinimarinibacterium flocculans</name>
    <dbReference type="NCBI Taxonomy" id="985250"/>
    <lineage>
        <taxon>Bacteria</taxon>
        <taxon>Pseudomonadati</taxon>
        <taxon>Pseudomonadota</taxon>
        <taxon>Gammaproteobacteria</taxon>
        <taxon>Nevskiales</taxon>
        <taxon>Nevskiaceae</taxon>
        <taxon>Sinimarinibacterium</taxon>
    </lineage>
</organism>
<dbReference type="Proteomes" id="UP000248330">
    <property type="component" value="Unassembled WGS sequence"/>
</dbReference>
<feature type="signal peptide" evidence="1">
    <location>
        <begin position="1"/>
        <end position="20"/>
    </location>
</feature>
<protein>
    <recommendedName>
        <fullName evidence="4">TonB family protein</fullName>
    </recommendedName>
</protein>
<name>A0A318E4E3_9GAMM</name>
<dbReference type="SUPFAM" id="SSF74653">
    <property type="entry name" value="TolA/TonB C-terminal domain"/>
    <property type="match status" value="1"/>
</dbReference>
<reference evidence="2 3" key="1">
    <citation type="submission" date="2018-04" db="EMBL/GenBank/DDBJ databases">
        <title>Genomic Encyclopedia of Type Strains, Phase IV (KMG-IV): sequencing the most valuable type-strain genomes for metagenomic binning, comparative biology and taxonomic classification.</title>
        <authorList>
            <person name="Goeker M."/>
        </authorList>
    </citation>
    <scope>NUCLEOTIDE SEQUENCE [LARGE SCALE GENOMIC DNA]</scope>
    <source>
        <strain evidence="2 3">DSM 104150</strain>
    </source>
</reference>
<dbReference type="RefSeq" id="WP_146216618.1">
    <property type="nucleotide sequence ID" value="NZ_CAKZQT010000026.1"/>
</dbReference>
<feature type="chain" id="PRO_5016275879" description="TonB family protein" evidence="1">
    <location>
        <begin position="21"/>
        <end position="149"/>
    </location>
</feature>
<keyword evidence="3" id="KW-1185">Reference proteome</keyword>
<gene>
    <name evidence="2" type="ORF">C8D93_10867</name>
</gene>
<evidence type="ECO:0000256" key="1">
    <source>
        <dbReference type="SAM" id="SignalP"/>
    </source>
</evidence>
<sequence length="149" mass="15893">MNRALACLALAACSLCLACAAPASKPAPALEEAPPWEPTRDVPEQLLAAYPPGSQQRSLADVESVFALHKQAITREFERRLRRPASGILVLSLVLSNTGAVEFVQVTAATSDLLALSKPVEALVRSFDFGPAPGSGHFVFSYPIIFLPH</sequence>
<accession>A0A318E4E3</accession>
<evidence type="ECO:0000313" key="3">
    <source>
        <dbReference type="Proteomes" id="UP000248330"/>
    </source>
</evidence>
<dbReference type="AlphaFoldDB" id="A0A318E4E3"/>
<proteinExistence type="predicted"/>
<keyword evidence="1" id="KW-0732">Signal</keyword>